<evidence type="ECO:0000313" key="2">
    <source>
        <dbReference type="Proteomes" id="UP000821837"/>
    </source>
</evidence>
<evidence type="ECO:0008006" key="3">
    <source>
        <dbReference type="Google" id="ProtNLM"/>
    </source>
</evidence>
<dbReference type="Proteomes" id="UP000821837">
    <property type="component" value="Chromosome 3"/>
</dbReference>
<name>A0A9D4PZ19_RHISA</name>
<dbReference type="Pfam" id="PF03564">
    <property type="entry name" value="DUF1759"/>
    <property type="match status" value="1"/>
</dbReference>
<proteinExistence type="predicted"/>
<comment type="caution">
    <text evidence="1">The sequence shown here is derived from an EMBL/GenBank/DDBJ whole genome shotgun (WGS) entry which is preliminary data.</text>
</comment>
<organism evidence="1 2">
    <name type="scientific">Rhipicephalus sanguineus</name>
    <name type="common">Brown dog tick</name>
    <name type="synonym">Ixodes sanguineus</name>
    <dbReference type="NCBI Taxonomy" id="34632"/>
    <lineage>
        <taxon>Eukaryota</taxon>
        <taxon>Metazoa</taxon>
        <taxon>Ecdysozoa</taxon>
        <taxon>Arthropoda</taxon>
        <taxon>Chelicerata</taxon>
        <taxon>Arachnida</taxon>
        <taxon>Acari</taxon>
        <taxon>Parasitiformes</taxon>
        <taxon>Ixodida</taxon>
        <taxon>Ixodoidea</taxon>
        <taxon>Ixodidae</taxon>
        <taxon>Rhipicephalinae</taxon>
        <taxon>Rhipicephalus</taxon>
        <taxon>Rhipicephalus</taxon>
    </lineage>
</organism>
<sequence>MIARHIYVNVAGPSRSEPSDDRVAATQSNIELAGAPPGPVSTPRYRSVALPTLQVPTYAGDLRQWQEFWDHYSATIHENTELLPIEKFKYLLTYLTGAAKRAIEGITLADNNYEIAVTTLKERFGRQELLVNEHIDQLLALSPVRSSKEVEKLRVLHDTVRFRVCALEGLGVPPNQYTVVLNRVLMRQGSNISSPCVFFGIRFSIPVVSRRHIADSSHSTPADMRRAQVVVAS</sequence>
<dbReference type="InterPro" id="IPR005312">
    <property type="entry name" value="DUF1759"/>
</dbReference>
<reference evidence="1" key="2">
    <citation type="submission" date="2021-09" db="EMBL/GenBank/DDBJ databases">
        <authorList>
            <person name="Jia N."/>
            <person name="Wang J."/>
            <person name="Shi W."/>
            <person name="Du L."/>
            <person name="Sun Y."/>
            <person name="Zhan W."/>
            <person name="Jiang J."/>
            <person name="Wang Q."/>
            <person name="Zhang B."/>
            <person name="Ji P."/>
            <person name="Sakyi L.B."/>
            <person name="Cui X."/>
            <person name="Yuan T."/>
            <person name="Jiang B."/>
            <person name="Yang W."/>
            <person name="Lam T.T.-Y."/>
            <person name="Chang Q."/>
            <person name="Ding S."/>
            <person name="Wang X."/>
            <person name="Zhu J."/>
            <person name="Ruan X."/>
            <person name="Zhao L."/>
            <person name="Wei J."/>
            <person name="Que T."/>
            <person name="Du C."/>
            <person name="Cheng J."/>
            <person name="Dai P."/>
            <person name="Han X."/>
            <person name="Huang E."/>
            <person name="Gao Y."/>
            <person name="Liu J."/>
            <person name="Shao H."/>
            <person name="Ye R."/>
            <person name="Li L."/>
            <person name="Wei W."/>
            <person name="Wang X."/>
            <person name="Wang C."/>
            <person name="Huo Q."/>
            <person name="Li W."/>
            <person name="Guo W."/>
            <person name="Chen H."/>
            <person name="Chen S."/>
            <person name="Zhou L."/>
            <person name="Zhou L."/>
            <person name="Ni X."/>
            <person name="Tian J."/>
            <person name="Zhou Y."/>
            <person name="Sheng Y."/>
            <person name="Liu T."/>
            <person name="Pan Y."/>
            <person name="Xia L."/>
            <person name="Li J."/>
            <person name="Zhao F."/>
            <person name="Cao W."/>
        </authorList>
    </citation>
    <scope>NUCLEOTIDE SEQUENCE</scope>
    <source>
        <strain evidence="1">Rsan-2018</strain>
        <tissue evidence="1">Larvae</tissue>
    </source>
</reference>
<dbReference type="PANTHER" id="PTHR22954:SF3">
    <property type="entry name" value="PROTEIN CBG08539"/>
    <property type="match status" value="1"/>
</dbReference>
<dbReference type="PANTHER" id="PTHR22954">
    <property type="entry name" value="RETROVIRAL PROTEASE-RELATED"/>
    <property type="match status" value="1"/>
</dbReference>
<keyword evidence="2" id="KW-1185">Reference proteome</keyword>
<protein>
    <recommendedName>
        <fullName evidence="3">Tick transposon</fullName>
    </recommendedName>
</protein>
<dbReference type="VEuPathDB" id="VectorBase:RSAN_036432"/>
<reference evidence="1" key="1">
    <citation type="journal article" date="2020" name="Cell">
        <title>Large-Scale Comparative Analyses of Tick Genomes Elucidate Their Genetic Diversity and Vector Capacities.</title>
        <authorList>
            <consortium name="Tick Genome and Microbiome Consortium (TIGMIC)"/>
            <person name="Jia N."/>
            <person name="Wang J."/>
            <person name="Shi W."/>
            <person name="Du L."/>
            <person name="Sun Y."/>
            <person name="Zhan W."/>
            <person name="Jiang J.F."/>
            <person name="Wang Q."/>
            <person name="Zhang B."/>
            <person name="Ji P."/>
            <person name="Bell-Sakyi L."/>
            <person name="Cui X.M."/>
            <person name="Yuan T.T."/>
            <person name="Jiang B.G."/>
            <person name="Yang W.F."/>
            <person name="Lam T.T."/>
            <person name="Chang Q.C."/>
            <person name="Ding S.J."/>
            <person name="Wang X.J."/>
            <person name="Zhu J.G."/>
            <person name="Ruan X.D."/>
            <person name="Zhao L."/>
            <person name="Wei J.T."/>
            <person name="Ye R.Z."/>
            <person name="Que T.C."/>
            <person name="Du C.H."/>
            <person name="Zhou Y.H."/>
            <person name="Cheng J.X."/>
            <person name="Dai P.F."/>
            <person name="Guo W.B."/>
            <person name="Han X.H."/>
            <person name="Huang E.J."/>
            <person name="Li L.F."/>
            <person name="Wei W."/>
            <person name="Gao Y.C."/>
            <person name="Liu J.Z."/>
            <person name="Shao H.Z."/>
            <person name="Wang X."/>
            <person name="Wang C.C."/>
            <person name="Yang T.C."/>
            <person name="Huo Q.B."/>
            <person name="Li W."/>
            <person name="Chen H.Y."/>
            <person name="Chen S.E."/>
            <person name="Zhou L.G."/>
            <person name="Ni X.B."/>
            <person name="Tian J.H."/>
            <person name="Sheng Y."/>
            <person name="Liu T."/>
            <person name="Pan Y.S."/>
            <person name="Xia L.Y."/>
            <person name="Li J."/>
            <person name="Zhao F."/>
            <person name="Cao W.C."/>
        </authorList>
    </citation>
    <scope>NUCLEOTIDE SEQUENCE</scope>
    <source>
        <strain evidence="1">Rsan-2018</strain>
    </source>
</reference>
<dbReference type="AlphaFoldDB" id="A0A9D4PZ19"/>
<evidence type="ECO:0000313" key="1">
    <source>
        <dbReference type="EMBL" id="KAH7961517.1"/>
    </source>
</evidence>
<gene>
    <name evidence="1" type="ORF">HPB52_009524</name>
</gene>
<accession>A0A9D4PZ19</accession>
<dbReference type="EMBL" id="JABSTV010001249">
    <property type="protein sequence ID" value="KAH7961517.1"/>
    <property type="molecule type" value="Genomic_DNA"/>
</dbReference>